<sequence>MPRSHWQNSRLWLLRWRYDARLRIAWTLLFLAVLGISSVMVADWVTPPVISRRSERLLHADEPAPAGRTRSAGGSPLRSYEALPDLAAQLAATPVTEAPPSRVESSPATDPGETRPVATVSTASIQAGPDAMMEMGSAASRAAPPDAGSAAHNMNSVTVAWAPCPGPGFWGDDASGSTTSPRLLRLSLLPIEGRIGQAHVSDPLDTGHVHQLCALSEALLGLLRRRLGTLAGSTPEAMGRLLPSPVTGGRFFPVLLGGTPRDGVLWHGLIQASGESDGDAAPGRAIGRGLFSPRLHSASEQGQYLEQLAMALGNLARAGDSAAAGGDSGIWSSVAHLAVQLRHLISPAGVTPMVAQMAPVGRAPTGRRALPWCGFTQITILRPSNLEPAGTPVSESRWLSSHQHLDRVTFVSNIRSPEDSADILRLLAMWPGPVAVGVPFTVQDIQRRMDLVRRKRVIYRMQAEDALVEAGGLPSDDAPEWILELWVEAQERAAGGPRAPVDNAPHRDAVLYQRSVAELSRDFYQALLEAVPAADMGRLSVVGVFPVVTPDADCKGCRFPPPAVHVREAVRQEAATGLILSADVDAWLLEDMTPPDPEPTAGAPPAPGNPEAEATSDQAWRTASPVPVLAGFEARRSLTFEEHRRRARAGLLTPVGFRPWRLDAERHFGLDVTDNGPEDGQGLDMAVSLELIRWADDGPTAFQVDGCSERALFPWVIGPREVPLTPRRVATIELEQLVYREEFSLLFPFPSGQDTLDSTAGPAAGDRSPIRSSAGGRRLARSADGSAICHHISQLDSLDGVRPGDLDSVRLTAIDQAHYVDRIRRWAGSEAGGRLLSKARPLLVSRRALLGQARLEEGLATGVQPGQRRRTGDPFEWACPDTAADHTSIEGAQSATGPEAGELSHCPAHYQANRRLANARRLAREHWYRIVSENTCPGPELL</sequence>
<dbReference type="Proteomes" id="UP000030693">
    <property type="component" value="Unassembled WGS sequence"/>
</dbReference>
<name>A0A058ZGG9_FONAL</name>
<feature type="region of interest" description="Disordered" evidence="1">
    <location>
        <begin position="93"/>
        <end position="119"/>
    </location>
</feature>
<evidence type="ECO:0000313" key="2">
    <source>
        <dbReference type="EMBL" id="KCV73023.1"/>
    </source>
</evidence>
<proteinExistence type="predicted"/>
<feature type="compositionally biased region" description="Pro residues" evidence="1">
    <location>
        <begin position="594"/>
        <end position="608"/>
    </location>
</feature>
<reference evidence="2" key="1">
    <citation type="submission" date="2013-04" db="EMBL/GenBank/DDBJ databases">
        <title>The Genome Sequence of Fonticula alba ATCC 38817.</title>
        <authorList>
            <consortium name="The Broad Institute Genomics Platform"/>
            <person name="Russ C."/>
            <person name="Cuomo C."/>
            <person name="Burger G."/>
            <person name="Gray M.W."/>
            <person name="Holland P.W.H."/>
            <person name="King N."/>
            <person name="Lang F.B.F."/>
            <person name="Roger A.J."/>
            <person name="Ruiz-Trillo I."/>
            <person name="Brown M."/>
            <person name="Walker B."/>
            <person name="Young S."/>
            <person name="Zeng Q."/>
            <person name="Gargeya S."/>
            <person name="Fitzgerald M."/>
            <person name="Haas B."/>
            <person name="Abouelleil A."/>
            <person name="Allen A.W."/>
            <person name="Alvarado L."/>
            <person name="Arachchi H.M."/>
            <person name="Berlin A.M."/>
            <person name="Chapman S.B."/>
            <person name="Gainer-Dewar J."/>
            <person name="Goldberg J."/>
            <person name="Griggs A."/>
            <person name="Gujja S."/>
            <person name="Hansen M."/>
            <person name="Howarth C."/>
            <person name="Imamovic A."/>
            <person name="Ireland A."/>
            <person name="Larimer J."/>
            <person name="McCowan C."/>
            <person name="Murphy C."/>
            <person name="Pearson M."/>
            <person name="Poon T.W."/>
            <person name="Priest M."/>
            <person name="Roberts A."/>
            <person name="Saif S."/>
            <person name="Shea T."/>
            <person name="Sisk P."/>
            <person name="Sykes S."/>
            <person name="Wortman J."/>
            <person name="Nusbaum C."/>
            <person name="Birren B."/>
        </authorList>
    </citation>
    <scope>NUCLEOTIDE SEQUENCE [LARGE SCALE GENOMIC DNA]</scope>
    <source>
        <strain evidence="2">ATCC 38817</strain>
    </source>
</reference>
<keyword evidence="3" id="KW-1185">Reference proteome</keyword>
<gene>
    <name evidence="2" type="ORF">H696_00573</name>
</gene>
<evidence type="ECO:0000313" key="3">
    <source>
        <dbReference type="Proteomes" id="UP000030693"/>
    </source>
</evidence>
<protein>
    <submittedName>
        <fullName evidence="2">Uncharacterized protein</fullName>
    </submittedName>
</protein>
<dbReference type="AlphaFoldDB" id="A0A058ZGG9"/>
<accession>A0A058ZGG9</accession>
<evidence type="ECO:0000256" key="1">
    <source>
        <dbReference type="SAM" id="MobiDB-lite"/>
    </source>
</evidence>
<dbReference type="GeneID" id="20525298"/>
<feature type="region of interest" description="Disordered" evidence="1">
    <location>
        <begin position="590"/>
        <end position="619"/>
    </location>
</feature>
<dbReference type="EMBL" id="KB932201">
    <property type="protein sequence ID" value="KCV73023.1"/>
    <property type="molecule type" value="Genomic_DNA"/>
</dbReference>
<feature type="region of interest" description="Disordered" evidence="1">
    <location>
        <begin position="756"/>
        <end position="776"/>
    </location>
</feature>
<organism evidence="2">
    <name type="scientific">Fonticula alba</name>
    <name type="common">Slime mold</name>
    <dbReference type="NCBI Taxonomy" id="691883"/>
    <lineage>
        <taxon>Eukaryota</taxon>
        <taxon>Rotosphaerida</taxon>
        <taxon>Fonticulaceae</taxon>
        <taxon>Fonticula</taxon>
    </lineage>
</organism>
<dbReference type="RefSeq" id="XP_009492724.1">
    <property type="nucleotide sequence ID" value="XM_009494449.1"/>
</dbReference>